<dbReference type="SUPFAM" id="SSF52218">
    <property type="entry name" value="Flavoproteins"/>
    <property type="match status" value="1"/>
</dbReference>
<evidence type="ECO:0000313" key="6">
    <source>
        <dbReference type="Proteomes" id="UP001290462"/>
    </source>
</evidence>
<dbReference type="Gene3D" id="3.40.50.360">
    <property type="match status" value="1"/>
</dbReference>
<accession>A0AAW9K0Z0</accession>
<evidence type="ECO:0000256" key="3">
    <source>
        <dbReference type="ARBA" id="ARBA00023002"/>
    </source>
</evidence>
<feature type="domain" description="NADPH-dependent FMN reductase-like" evidence="4">
    <location>
        <begin position="1"/>
        <end position="143"/>
    </location>
</feature>
<dbReference type="InterPro" id="IPR051814">
    <property type="entry name" value="NAD(P)H-dep_FMN_reductase"/>
</dbReference>
<gene>
    <name evidence="5" type="ORF">RAK27_00160</name>
</gene>
<dbReference type="Pfam" id="PF03358">
    <property type="entry name" value="FMN_red"/>
    <property type="match status" value="1"/>
</dbReference>
<dbReference type="GO" id="GO:0016491">
    <property type="term" value="F:oxidoreductase activity"/>
    <property type="evidence" value="ECO:0007669"/>
    <property type="project" value="UniProtKB-KW"/>
</dbReference>
<organism evidence="5 6">
    <name type="scientific">Carnobacterium maltaromaticum</name>
    <name type="common">Carnobacterium piscicola</name>
    <dbReference type="NCBI Taxonomy" id="2751"/>
    <lineage>
        <taxon>Bacteria</taxon>
        <taxon>Bacillati</taxon>
        <taxon>Bacillota</taxon>
        <taxon>Bacilli</taxon>
        <taxon>Lactobacillales</taxon>
        <taxon>Carnobacteriaceae</taxon>
        <taxon>Carnobacterium</taxon>
    </lineage>
</organism>
<dbReference type="PANTHER" id="PTHR43408:SF2">
    <property type="entry name" value="FMN REDUCTASE (NADPH)"/>
    <property type="match status" value="1"/>
</dbReference>
<evidence type="ECO:0000256" key="2">
    <source>
        <dbReference type="ARBA" id="ARBA00022643"/>
    </source>
</evidence>
<evidence type="ECO:0000256" key="1">
    <source>
        <dbReference type="ARBA" id="ARBA00022630"/>
    </source>
</evidence>
<keyword evidence="1" id="KW-0285">Flavoprotein</keyword>
<dbReference type="Proteomes" id="UP001290462">
    <property type="component" value="Unassembled WGS sequence"/>
</dbReference>
<dbReference type="AlphaFoldDB" id="A0AAW9K0Z0"/>
<evidence type="ECO:0000313" key="5">
    <source>
        <dbReference type="EMBL" id="MDZ5757067.1"/>
    </source>
</evidence>
<proteinExistence type="predicted"/>
<dbReference type="InterPro" id="IPR029039">
    <property type="entry name" value="Flavoprotein-like_sf"/>
</dbReference>
<dbReference type="RefSeq" id="WP_201730759.1">
    <property type="nucleotide sequence ID" value="NZ_CAJGUR010000016.1"/>
</dbReference>
<sequence>MKIVLLSGSTVGSKTQTMMKTIEEKIQTNYSDVELTFLNLKELTIQFSDGRNFLDYDGDTGFVTRSIMDADIILIGSPTFQASIPGTLKNIFDLLPQNAFHGKIIGLAMTAGSAKHFLVAETQLKPIINYMKGNLVPNYVFVEEVDFNQNEIVNDDVLFRLDKLVEDAIVLTKAYQQMWQEQEDAYGF</sequence>
<reference evidence="5" key="1">
    <citation type="submission" date="2023-08" db="EMBL/GenBank/DDBJ databases">
        <title>Genomic characterization of piscicolin 126 produced by Carnobacterium maltaromaticum CM22 strain isolated from salmon (Salmo salar).</title>
        <authorList>
            <person name="Gonzalez-Gragera E."/>
            <person name="Garcia-Lopez J.D."/>
            <person name="Teso-Perez C."/>
            <person name="Gimenez-Hernandez I."/>
            <person name="Peralta-Sanchez J.M."/>
            <person name="Valdivia E."/>
            <person name="Montalban-Lopez M."/>
            <person name="Martin-Platero A.M."/>
            <person name="Banos A."/>
            <person name="Martinez-Bueno M."/>
        </authorList>
    </citation>
    <scope>NUCLEOTIDE SEQUENCE</scope>
    <source>
        <strain evidence="5">CM22</strain>
    </source>
</reference>
<dbReference type="InterPro" id="IPR005025">
    <property type="entry name" value="FMN_Rdtase-like_dom"/>
</dbReference>
<keyword evidence="3 5" id="KW-0560">Oxidoreductase</keyword>
<keyword evidence="2" id="KW-0288">FMN</keyword>
<protein>
    <submittedName>
        <fullName evidence="5">NADPH-dependent FMN reductase</fullName>
        <ecNumber evidence="5">1.-.-.-</ecNumber>
    </submittedName>
</protein>
<dbReference type="PANTHER" id="PTHR43408">
    <property type="entry name" value="FMN REDUCTASE (NADPH)"/>
    <property type="match status" value="1"/>
</dbReference>
<evidence type="ECO:0000259" key="4">
    <source>
        <dbReference type="Pfam" id="PF03358"/>
    </source>
</evidence>
<name>A0AAW9K0Z0_CARML</name>
<comment type="caution">
    <text evidence="5">The sequence shown here is derived from an EMBL/GenBank/DDBJ whole genome shotgun (WGS) entry which is preliminary data.</text>
</comment>
<dbReference type="EC" id="1.-.-.-" evidence="5"/>
<dbReference type="EMBL" id="JAVBVO010000001">
    <property type="protein sequence ID" value="MDZ5757067.1"/>
    <property type="molecule type" value="Genomic_DNA"/>
</dbReference>